<dbReference type="Proteomes" id="UP000237000">
    <property type="component" value="Unassembled WGS sequence"/>
</dbReference>
<name>A0A2P5FZ07_TREOI</name>
<protein>
    <submittedName>
        <fullName evidence="1">Uncharacterized protein</fullName>
    </submittedName>
</protein>
<proteinExistence type="predicted"/>
<organism evidence="1 2">
    <name type="scientific">Trema orientale</name>
    <name type="common">Charcoal tree</name>
    <name type="synonym">Celtis orientalis</name>
    <dbReference type="NCBI Taxonomy" id="63057"/>
    <lineage>
        <taxon>Eukaryota</taxon>
        <taxon>Viridiplantae</taxon>
        <taxon>Streptophyta</taxon>
        <taxon>Embryophyta</taxon>
        <taxon>Tracheophyta</taxon>
        <taxon>Spermatophyta</taxon>
        <taxon>Magnoliopsida</taxon>
        <taxon>eudicotyledons</taxon>
        <taxon>Gunneridae</taxon>
        <taxon>Pentapetalae</taxon>
        <taxon>rosids</taxon>
        <taxon>fabids</taxon>
        <taxon>Rosales</taxon>
        <taxon>Cannabaceae</taxon>
        <taxon>Trema</taxon>
    </lineage>
</organism>
<keyword evidence="2" id="KW-1185">Reference proteome</keyword>
<evidence type="ECO:0000313" key="1">
    <source>
        <dbReference type="EMBL" id="POO03014.1"/>
    </source>
</evidence>
<gene>
    <name evidence="1" type="ORF">TorRG33x02_010750</name>
</gene>
<accession>A0A2P5FZ07</accession>
<reference evidence="2" key="1">
    <citation type="submission" date="2016-06" db="EMBL/GenBank/DDBJ databases">
        <title>Parallel loss of symbiosis genes in relatives of nitrogen-fixing non-legume Parasponia.</title>
        <authorList>
            <person name="Van Velzen R."/>
            <person name="Holmer R."/>
            <person name="Bu F."/>
            <person name="Rutten L."/>
            <person name="Van Zeijl A."/>
            <person name="Liu W."/>
            <person name="Santuari L."/>
            <person name="Cao Q."/>
            <person name="Sharma T."/>
            <person name="Shen D."/>
            <person name="Roswanjaya Y."/>
            <person name="Wardhani T."/>
            <person name="Kalhor M.S."/>
            <person name="Jansen J."/>
            <person name="Van den Hoogen J."/>
            <person name="Gungor B."/>
            <person name="Hartog M."/>
            <person name="Hontelez J."/>
            <person name="Verver J."/>
            <person name="Yang W.-C."/>
            <person name="Schijlen E."/>
            <person name="Repin R."/>
            <person name="Schilthuizen M."/>
            <person name="Schranz E."/>
            <person name="Heidstra R."/>
            <person name="Miyata K."/>
            <person name="Fedorova E."/>
            <person name="Kohlen W."/>
            <person name="Bisseling T."/>
            <person name="Smit S."/>
            <person name="Geurts R."/>
        </authorList>
    </citation>
    <scope>NUCLEOTIDE SEQUENCE [LARGE SCALE GENOMIC DNA]</scope>
    <source>
        <strain evidence="2">cv. RG33-2</strain>
    </source>
</reference>
<sequence length="113" mass="12916">MTTNLQTTFTINDKRLLDTTSSLQIVTSWETTNLISEKAQRLYIASAPVTSNTTRSITSNDNEFSDYNCATTQNSNVVFDRRLLHLLRHSKEKKATTVEATKFLENDYIYAPF</sequence>
<dbReference type="InParanoid" id="A0A2P5FZ07"/>
<dbReference type="EMBL" id="JXTC01000003">
    <property type="protein sequence ID" value="POO03014.1"/>
    <property type="molecule type" value="Genomic_DNA"/>
</dbReference>
<evidence type="ECO:0000313" key="2">
    <source>
        <dbReference type="Proteomes" id="UP000237000"/>
    </source>
</evidence>
<dbReference type="AlphaFoldDB" id="A0A2P5FZ07"/>
<comment type="caution">
    <text evidence="1">The sequence shown here is derived from an EMBL/GenBank/DDBJ whole genome shotgun (WGS) entry which is preliminary data.</text>
</comment>